<dbReference type="CDD" id="cd06170">
    <property type="entry name" value="LuxR_C_like"/>
    <property type="match status" value="1"/>
</dbReference>
<dbReference type="Pfam" id="PF00196">
    <property type="entry name" value="GerE"/>
    <property type="match status" value="1"/>
</dbReference>
<evidence type="ECO:0000256" key="3">
    <source>
        <dbReference type="PROSITE-ProRule" id="PRU00169"/>
    </source>
</evidence>
<dbReference type="CDD" id="cd17535">
    <property type="entry name" value="REC_NarL-like"/>
    <property type="match status" value="1"/>
</dbReference>
<feature type="modified residue" description="4-aspartylphosphate" evidence="3">
    <location>
        <position position="58"/>
    </location>
</feature>
<evidence type="ECO:0000313" key="8">
    <source>
        <dbReference type="Proteomes" id="UP000540568"/>
    </source>
</evidence>
<keyword evidence="8" id="KW-1185">Reference proteome</keyword>
<dbReference type="Proteomes" id="UP000540568">
    <property type="component" value="Unassembled WGS sequence"/>
</dbReference>
<evidence type="ECO:0000259" key="5">
    <source>
        <dbReference type="PROSITE" id="PS50043"/>
    </source>
</evidence>
<evidence type="ECO:0000313" key="7">
    <source>
        <dbReference type="EMBL" id="MBA8807823.1"/>
    </source>
</evidence>
<evidence type="ECO:0000256" key="4">
    <source>
        <dbReference type="SAM" id="MobiDB-lite"/>
    </source>
</evidence>
<organism evidence="7 8">
    <name type="scientific">Promicromonospora sukumoe</name>
    <dbReference type="NCBI Taxonomy" id="88382"/>
    <lineage>
        <taxon>Bacteria</taxon>
        <taxon>Bacillati</taxon>
        <taxon>Actinomycetota</taxon>
        <taxon>Actinomycetes</taxon>
        <taxon>Micrococcales</taxon>
        <taxon>Promicromonosporaceae</taxon>
        <taxon>Promicromonospora</taxon>
    </lineage>
</organism>
<dbReference type="RefSeq" id="WP_182615428.1">
    <property type="nucleotide sequence ID" value="NZ_BAAATF010000006.1"/>
</dbReference>
<feature type="domain" description="HTH luxR-type" evidence="5">
    <location>
        <begin position="139"/>
        <end position="204"/>
    </location>
</feature>
<dbReference type="InterPro" id="IPR000792">
    <property type="entry name" value="Tscrpt_reg_LuxR_C"/>
</dbReference>
<protein>
    <submittedName>
        <fullName evidence="7">Two-component system response regulator DesR</fullName>
    </submittedName>
</protein>
<dbReference type="EMBL" id="JACGWV010000001">
    <property type="protein sequence ID" value="MBA8807823.1"/>
    <property type="molecule type" value="Genomic_DNA"/>
</dbReference>
<dbReference type="PROSITE" id="PS50043">
    <property type="entry name" value="HTH_LUXR_2"/>
    <property type="match status" value="1"/>
</dbReference>
<evidence type="ECO:0000259" key="6">
    <source>
        <dbReference type="PROSITE" id="PS50110"/>
    </source>
</evidence>
<sequence>MSADRRRVLVVDDHRVVADLIAAAVDAAPDLECVGVADDAPRALALAEATRPDVVLLDVQLPTADGIAVLGQLRLLDPTARVILLTAHPRPDLERAALQAGASGFLAKHGRLSQVLDAVRHASPTRPARDPDLHRHSGAAADRRRLTPRELEVLAMLGDGLDARAIATGLGLSIHTARDHIKALLAKLDARTQLEAVATARREDLIRVGGR</sequence>
<evidence type="ECO:0000256" key="1">
    <source>
        <dbReference type="ARBA" id="ARBA00022553"/>
    </source>
</evidence>
<dbReference type="InterPro" id="IPR011006">
    <property type="entry name" value="CheY-like_superfamily"/>
</dbReference>
<dbReference type="SUPFAM" id="SSF52172">
    <property type="entry name" value="CheY-like"/>
    <property type="match status" value="1"/>
</dbReference>
<keyword evidence="2" id="KW-0238">DNA-binding</keyword>
<dbReference type="GO" id="GO:0003677">
    <property type="term" value="F:DNA binding"/>
    <property type="evidence" value="ECO:0007669"/>
    <property type="project" value="UniProtKB-KW"/>
</dbReference>
<dbReference type="AlphaFoldDB" id="A0A7W3PDI3"/>
<dbReference type="PRINTS" id="PR00038">
    <property type="entry name" value="HTHLUXR"/>
</dbReference>
<dbReference type="Gene3D" id="3.40.50.2300">
    <property type="match status" value="1"/>
</dbReference>
<dbReference type="InterPro" id="IPR039420">
    <property type="entry name" value="WalR-like"/>
</dbReference>
<accession>A0A7W3PDI3</accession>
<dbReference type="GO" id="GO:0000160">
    <property type="term" value="P:phosphorelay signal transduction system"/>
    <property type="evidence" value="ECO:0007669"/>
    <property type="project" value="InterPro"/>
</dbReference>
<keyword evidence="1 3" id="KW-0597">Phosphoprotein</keyword>
<dbReference type="PANTHER" id="PTHR43214:SF42">
    <property type="entry name" value="TRANSCRIPTIONAL REGULATORY PROTEIN DESR"/>
    <property type="match status" value="1"/>
</dbReference>
<feature type="domain" description="Response regulatory" evidence="6">
    <location>
        <begin position="7"/>
        <end position="123"/>
    </location>
</feature>
<proteinExistence type="predicted"/>
<dbReference type="InterPro" id="IPR016032">
    <property type="entry name" value="Sig_transdc_resp-reg_C-effctor"/>
</dbReference>
<dbReference type="GO" id="GO:0006355">
    <property type="term" value="P:regulation of DNA-templated transcription"/>
    <property type="evidence" value="ECO:0007669"/>
    <property type="project" value="InterPro"/>
</dbReference>
<evidence type="ECO:0000256" key="2">
    <source>
        <dbReference type="ARBA" id="ARBA00023125"/>
    </source>
</evidence>
<reference evidence="7 8" key="1">
    <citation type="submission" date="2020-07" db="EMBL/GenBank/DDBJ databases">
        <title>Sequencing the genomes of 1000 actinobacteria strains.</title>
        <authorList>
            <person name="Klenk H.-P."/>
        </authorList>
    </citation>
    <scope>NUCLEOTIDE SEQUENCE [LARGE SCALE GENOMIC DNA]</scope>
    <source>
        <strain evidence="7 8">DSM 44121</strain>
    </source>
</reference>
<dbReference type="SMART" id="SM00448">
    <property type="entry name" value="REC"/>
    <property type="match status" value="1"/>
</dbReference>
<feature type="region of interest" description="Disordered" evidence="4">
    <location>
        <begin position="123"/>
        <end position="144"/>
    </location>
</feature>
<dbReference type="PROSITE" id="PS50110">
    <property type="entry name" value="RESPONSE_REGULATORY"/>
    <property type="match status" value="1"/>
</dbReference>
<dbReference type="SUPFAM" id="SSF46894">
    <property type="entry name" value="C-terminal effector domain of the bipartite response regulators"/>
    <property type="match status" value="1"/>
</dbReference>
<name>A0A7W3PDI3_9MICO</name>
<dbReference type="InterPro" id="IPR036388">
    <property type="entry name" value="WH-like_DNA-bd_sf"/>
</dbReference>
<dbReference type="Gene3D" id="1.10.10.10">
    <property type="entry name" value="Winged helix-like DNA-binding domain superfamily/Winged helix DNA-binding domain"/>
    <property type="match status" value="1"/>
</dbReference>
<dbReference type="InterPro" id="IPR001789">
    <property type="entry name" value="Sig_transdc_resp-reg_receiver"/>
</dbReference>
<comment type="caution">
    <text evidence="7">The sequence shown here is derived from an EMBL/GenBank/DDBJ whole genome shotgun (WGS) entry which is preliminary data.</text>
</comment>
<dbReference type="InterPro" id="IPR058245">
    <property type="entry name" value="NreC/VraR/RcsB-like_REC"/>
</dbReference>
<gene>
    <name evidence="7" type="ORF">FHX71_001765</name>
</gene>
<dbReference type="SMART" id="SM00421">
    <property type="entry name" value="HTH_LUXR"/>
    <property type="match status" value="1"/>
</dbReference>
<feature type="compositionally biased region" description="Basic and acidic residues" evidence="4">
    <location>
        <begin position="127"/>
        <end position="144"/>
    </location>
</feature>
<dbReference type="PANTHER" id="PTHR43214">
    <property type="entry name" value="TWO-COMPONENT RESPONSE REGULATOR"/>
    <property type="match status" value="1"/>
</dbReference>
<dbReference type="Pfam" id="PF00072">
    <property type="entry name" value="Response_reg"/>
    <property type="match status" value="1"/>
</dbReference>